<evidence type="ECO:0008006" key="3">
    <source>
        <dbReference type="Google" id="ProtNLM"/>
    </source>
</evidence>
<organism evidence="1 2">
    <name type="scientific">Sporosarcina ureae</name>
    <dbReference type="NCBI Taxonomy" id="1571"/>
    <lineage>
        <taxon>Bacteria</taxon>
        <taxon>Bacillati</taxon>
        <taxon>Bacillota</taxon>
        <taxon>Bacilli</taxon>
        <taxon>Bacillales</taxon>
        <taxon>Caryophanaceae</taxon>
        <taxon>Sporosarcina</taxon>
    </lineage>
</organism>
<keyword evidence="2" id="KW-1185">Reference proteome</keyword>
<proteinExistence type="predicted"/>
<dbReference type="NCBIfam" id="TIGR02888">
    <property type="entry name" value="spore_YlmC_YmxH"/>
    <property type="match status" value="1"/>
</dbReference>
<evidence type="ECO:0000313" key="2">
    <source>
        <dbReference type="Proteomes" id="UP000192486"/>
    </source>
</evidence>
<accession>A0ABM6JYC0</accession>
<dbReference type="InterPro" id="IPR014238">
    <property type="entry name" value="Spore_YlmC/YmxH"/>
</dbReference>
<dbReference type="InterPro" id="IPR011033">
    <property type="entry name" value="PRC_barrel-like_sf"/>
</dbReference>
<evidence type="ECO:0000313" key="1">
    <source>
        <dbReference type="EMBL" id="ARF15252.1"/>
    </source>
</evidence>
<protein>
    <recommendedName>
        <fullName evidence="3">YlmC/YmxH family sporulation protein</fullName>
    </recommendedName>
</protein>
<gene>
    <name evidence="1" type="ORF">SporoS204_14485</name>
</gene>
<name>A0ABM6JYC0_SPOUR</name>
<dbReference type="Proteomes" id="UP000192486">
    <property type="component" value="Chromosome"/>
</dbReference>
<dbReference type="SUPFAM" id="SSF50346">
    <property type="entry name" value="PRC-barrel domain"/>
    <property type="match status" value="1"/>
</dbReference>
<reference evidence="1 2" key="1">
    <citation type="submission" date="2016-04" db="EMBL/GenBank/DDBJ databases">
        <title>Comparative Genomics and Epigenetics of Sporosarcina ureae.</title>
        <authorList>
            <person name="Oliver A.S."/>
            <person name="Cooper K.K."/>
        </authorList>
    </citation>
    <scope>NUCLEOTIDE SEQUENCE [LARGE SCALE GENOMIC DNA]</scope>
    <source>
        <strain evidence="1 2">S204</strain>
    </source>
</reference>
<dbReference type="EMBL" id="CP015108">
    <property type="protein sequence ID" value="ARF15252.1"/>
    <property type="molecule type" value="Genomic_DNA"/>
</dbReference>
<dbReference type="RefSeq" id="WP_029052365.1">
    <property type="nucleotide sequence ID" value="NZ_CP015108.1"/>
</dbReference>
<dbReference type="Gene3D" id="2.30.30.240">
    <property type="entry name" value="PRC-barrel domain"/>
    <property type="match status" value="1"/>
</dbReference>
<sequence>MRFSSLQKKEVIELKKGSFIGFVQDATIDIEKGEIAQLHIGEIERSFFSDSKSKGVQKIQYKDVMTIGKDIILIENKRLNK</sequence>